<dbReference type="PROSITE" id="PS01124">
    <property type="entry name" value="HTH_ARAC_FAMILY_2"/>
    <property type="match status" value="1"/>
</dbReference>
<dbReference type="AlphaFoldDB" id="A0A844KLF7"/>
<evidence type="ECO:0000313" key="5">
    <source>
        <dbReference type="EMBL" id="MTR81502.1"/>
    </source>
</evidence>
<proteinExistence type="predicted"/>
<dbReference type="Pfam" id="PF12833">
    <property type="entry name" value="HTH_18"/>
    <property type="match status" value="1"/>
</dbReference>
<dbReference type="InterPro" id="IPR020449">
    <property type="entry name" value="Tscrpt_reg_AraC-type_HTH"/>
</dbReference>
<evidence type="ECO:0000256" key="1">
    <source>
        <dbReference type="ARBA" id="ARBA00023015"/>
    </source>
</evidence>
<dbReference type="InterPro" id="IPR009057">
    <property type="entry name" value="Homeodomain-like_sf"/>
</dbReference>
<dbReference type="GO" id="GO:0043565">
    <property type="term" value="F:sequence-specific DNA binding"/>
    <property type="evidence" value="ECO:0007669"/>
    <property type="project" value="InterPro"/>
</dbReference>
<keyword evidence="1" id="KW-0805">Transcription regulation</keyword>
<dbReference type="Proteomes" id="UP000446657">
    <property type="component" value="Unassembled WGS sequence"/>
</dbReference>
<dbReference type="InterPro" id="IPR018060">
    <property type="entry name" value="HTH_AraC"/>
</dbReference>
<feature type="domain" description="HTH araC/xylS-type" evidence="4">
    <location>
        <begin position="1"/>
        <end position="48"/>
    </location>
</feature>
<dbReference type="PANTHER" id="PTHR43280">
    <property type="entry name" value="ARAC-FAMILY TRANSCRIPTIONAL REGULATOR"/>
    <property type="match status" value="1"/>
</dbReference>
<evidence type="ECO:0000256" key="2">
    <source>
        <dbReference type="ARBA" id="ARBA00023125"/>
    </source>
</evidence>
<keyword evidence="3" id="KW-0804">Transcription</keyword>
<dbReference type="SUPFAM" id="SSF46689">
    <property type="entry name" value="Homeodomain-like"/>
    <property type="match status" value="1"/>
</dbReference>
<organism evidence="5 6">
    <name type="scientific">Roseburia faecis</name>
    <dbReference type="NCBI Taxonomy" id="301302"/>
    <lineage>
        <taxon>Bacteria</taxon>
        <taxon>Bacillati</taxon>
        <taxon>Bacillota</taxon>
        <taxon>Clostridia</taxon>
        <taxon>Lachnospirales</taxon>
        <taxon>Lachnospiraceae</taxon>
        <taxon>Roseburia</taxon>
    </lineage>
</organism>
<protein>
    <submittedName>
        <fullName evidence="5">Helix-turn-helix domain-containing protein</fullName>
    </submittedName>
</protein>
<dbReference type="Gene3D" id="1.10.10.60">
    <property type="entry name" value="Homeodomain-like"/>
    <property type="match status" value="1"/>
</dbReference>
<keyword evidence="2" id="KW-0238">DNA-binding</keyword>
<evidence type="ECO:0000313" key="6">
    <source>
        <dbReference type="Proteomes" id="UP000446657"/>
    </source>
</evidence>
<dbReference type="GO" id="GO:0003700">
    <property type="term" value="F:DNA-binding transcription factor activity"/>
    <property type="evidence" value="ECO:0007669"/>
    <property type="project" value="InterPro"/>
</dbReference>
<name>A0A844KLF7_9FIRM</name>
<comment type="caution">
    <text evidence="5">The sequence shown here is derived from an EMBL/GenBank/DDBJ whole genome shotgun (WGS) entry which is preliminary data.</text>
</comment>
<dbReference type="RefSeq" id="WP_155176298.1">
    <property type="nucleotide sequence ID" value="NZ_JBCIZW010000003.1"/>
</dbReference>
<evidence type="ECO:0000256" key="3">
    <source>
        <dbReference type="ARBA" id="ARBA00023163"/>
    </source>
</evidence>
<sequence>MERAKELLEQPDIKIMDIAERLGYADNHYFSKAFRIYYHVTPTQYRNQLQNP</sequence>
<dbReference type="PANTHER" id="PTHR43280:SF10">
    <property type="entry name" value="REGULATORY PROTEIN POCR"/>
    <property type="match status" value="1"/>
</dbReference>
<accession>A0A844KLF7</accession>
<dbReference type="PRINTS" id="PR00032">
    <property type="entry name" value="HTHARAC"/>
</dbReference>
<evidence type="ECO:0000259" key="4">
    <source>
        <dbReference type="PROSITE" id="PS01124"/>
    </source>
</evidence>
<dbReference type="EMBL" id="WNAL01000012">
    <property type="protein sequence ID" value="MTR81502.1"/>
    <property type="molecule type" value="Genomic_DNA"/>
</dbReference>
<reference evidence="5 6" key="1">
    <citation type="journal article" date="2019" name="Nat. Med.">
        <title>A library of human gut bacterial isolates paired with longitudinal multiomics data enables mechanistic microbiome research.</title>
        <authorList>
            <person name="Poyet M."/>
            <person name="Groussin M."/>
            <person name="Gibbons S.M."/>
            <person name="Avila-Pacheco J."/>
            <person name="Jiang X."/>
            <person name="Kearney S.M."/>
            <person name="Perrotta A.R."/>
            <person name="Berdy B."/>
            <person name="Zhao S."/>
            <person name="Lieberman T.D."/>
            <person name="Swanson P.K."/>
            <person name="Smith M."/>
            <person name="Roesemann S."/>
            <person name="Alexander J.E."/>
            <person name="Rich S.A."/>
            <person name="Livny J."/>
            <person name="Vlamakis H."/>
            <person name="Clish C."/>
            <person name="Bullock K."/>
            <person name="Deik A."/>
            <person name="Scott J."/>
            <person name="Pierce K.A."/>
            <person name="Xavier R.J."/>
            <person name="Alm E.J."/>
        </authorList>
    </citation>
    <scope>NUCLEOTIDE SEQUENCE [LARGE SCALE GENOMIC DNA]</scope>
    <source>
        <strain evidence="5 6">BIOML-A1</strain>
    </source>
</reference>
<gene>
    <name evidence="5" type="ORF">GMD30_07220</name>
</gene>